<name>A0A4V3UR70_9GAMM</name>
<dbReference type="FunFam" id="3.30.70.1560:FF:000001">
    <property type="entry name" value="Pseudouridine synthase"/>
    <property type="match status" value="1"/>
</dbReference>
<dbReference type="Pfam" id="PF01479">
    <property type="entry name" value="S4"/>
    <property type="match status" value="1"/>
</dbReference>
<dbReference type="AlphaFoldDB" id="A0A4V3UR70"/>
<evidence type="ECO:0000256" key="5">
    <source>
        <dbReference type="ARBA" id="ARBA00037383"/>
    </source>
</evidence>
<feature type="region of interest" description="Disordered" evidence="8">
    <location>
        <begin position="253"/>
        <end position="489"/>
    </location>
</feature>
<organism evidence="10 11">
    <name type="scientific">Panacagrimonas perspica</name>
    <dbReference type="NCBI Taxonomy" id="381431"/>
    <lineage>
        <taxon>Bacteria</taxon>
        <taxon>Pseudomonadati</taxon>
        <taxon>Pseudomonadota</taxon>
        <taxon>Gammaproteobacteria</taxon>
        <taxon>Nevskiales</taxon>
        <taxon>Nevskiaceae</taxon>
        <taxon>Panacagrimonas</taxon>
    </lineage>
</organism>
<evidence type="ECO:0000256" key="6">
    <source>
        <dbReference type="PROSITE-ProRule" id="PRU00182"/>
    </source>
</evidence>
<dbReference type="InterPro" id="IPR002942">
    <property type="entry name" value="S4_RNA-bd"/>
</dbReference>
<dbReference type="RefSeq" id="WP_133879418.1">
    <property type="nucleotide sequence ID" value="NZ_MWIN01000023.1"/>
</dbReference>
<evidence type="ECO:0000256" key="1">
    <source>
        <dbReference type="ARBA" id="ARBA00008348"/>
    </source>
</evidence>
<evidence type="ECO:0000256" key="2">
    <source>
        <dbReference type="ARBA" id="ARBA00022884"/>
    </source>
</evidence>
<dbReference type="Gene3D" id="3.30.70.580">
    <property type="entry name" value="Pseudouridine synthase I, catalytic domain, N-terminal subdomain"/>
    <property type="match status" value="1"/>
</dbReference>
<feature type="compositionally biased region" description="Basic residues" evidence="8">
    <location>
        <begin position="478"/>
        <end position="489"/>
    </location>
</feature>
<feature type="compositionally biased region" description="Basic and acidic residues" evidence="8">
    <location>
        <begin position="324"/>
        <end position="336"/>
    </location>
</feature>
<dbReference type="GO" id="GO:0005829">
    <property type="term" value="C:cytosol"/>
    <property type="evidence" value="ECO:0007669"/>
    <property type="project" value="UniProtKB-ARBA"/>
</dbReference>
<dbReference type="InterPro" id="IPR000748">
    <property type="entry name" value="PsdUridine_synth_RsuA/RluB/E/F"/>
</dbReference>
<dbReference type="GO" id="GO:0160139">
    <property type="term" value="F:23S rRNA pseudouridine(2605) synthase activity"/>
    <property type="evidence" value="ECO:0007669"/>
    <property type="project" value="UniProtKB-EC"/>
</dbReference>
<feature type="compositionally biased region" description="Basic and acidic residues" evidence="8">
    <location>
        <begin position="429"/>
        <end position="453"/>
    </location>
</feature>
<dbReference type="InterPro" id="IPR050343">
    <property type="entry name" value="RsuA_PseudoU_synthase"/>
</dbReference>
<dbReference type="EMBL" id="SOBT01000008">
    <property type="protein sequence ID" value="TDU30776.1"/>
    <property type="molecule type" value="Genomic_DNA"/>
</dbReference>
<dbReference type="SUPFAM" id="SSF55120">
    <property type="entry name" value="Pseudouridine synthase"/>
    <property type="match status" value="1"/>
</dbReference>
<gene>
    <name evidence="10" type="ORF">DFR24_0130</name>
</gene>
<dbReference type="SMART" id="SM00363">
    <property type="entry name" value="S4"/>
    <property type="match status" value="1"/>
</dbReference>
<dbReference type="InterPro" id="IPR020103">
    <property type="entry name" value="PsdUridine_synth_cat_dom_sf"/>
</dbReference>
<evidence type="ECO:0000256" key="3">
    <source>
        <dbReference type="ARBA" id="ARBA00023235"/>
    </source>
</evidence>
<sequence>MTERIQKLLATAGIASRRAIEDWIAEGRITVNGRPAEIGQRVNHDDNVRVDGRLVALARKAAPVRVILFRKKTGELVTRDDPDGRRTVFRKLPELQTGRWIAVGRLDINTSGLLLMTTDGELARRLTHPSFEVTRTYAVRVLGEMTDEIRRRLLKGVELEDGPAKCESLKSADPPDAEDAEGAANRWYEITMREGRNRIVRRLFEAVDMQVSRLIRIAYGPVQLGRGIKAGSYREATPDEMQALLRAVKLDEEGASAPAGGAPARHYPTRAPRREDEDAQSDRRPPHAEKRPRTSSADGRPSDRKSPDARAAKGRPSAAAKPFARRERHEDEQADRRKPHSGNRSRTGSRDAAPTDRKPSDARGAKGRPPAAARPFARDERREDAQGDRRKPHAEKRSRTGSPDARPSDRKPSDARAAKGRPPAGAKPFAREERSEKKRSGGTSDSKRGEGKTSARPSSGAKRPFSAARPSYPSSGKHSVRRGGPKKAK</sequence>
<comment type="catalytic activity">
    <reaction evidence="4">
        <text>uridine(2605) in 23S rRNA = pseudouridine(2605) in 23S rRNA</text>
        <dbReference type="Rhea" id="RHEA:42520"/>
        <dbReference type="Rhea" id="RHEA-COMP:10095"/>
        <dbReference type="Rhea" id="RHEA-COMP:10096"/>
        <dbReference type="ChEBI" id="CHEBI:65314"/>
        <dbReference type="ChEBI" id="CHEBI:65315"/>
        <dbReference type="EC" id="5.4.99.22"/>
    </reaction>
</comment>
<dbReference type="SUPFAM" id="SSF55174">
    <property type="entry name" value="Alpha-L RNA-binding motif"/>
    <property type="match status" value="1"/>
</dbReference>
<dbReference type="PROSITE" id="PS50889">
    <property type="entry name" value="S4"/>
    <property type="match status" value="1"/>
</dbReference>
<evidence type="ECO:0000313" key="10">
    <source>
        <dbReference type="EMBL" id="TDU30776.1"/>
    </source>
</evidence>
<keyword evidence="2 6" id="KW-0694">RNA-binding</keyword>
<dbReference type="GO" id="GO:0000455">
    <property type="term" value="P:enzyme-directed rRNA pseudouridine synthesis"/>
    <property type="evidence" value="ECO:0007669"/>
    <property type="project" value="UniProtKB-ARBA"/>
</dbReference>
<feature type="compositionally biased region" description="Basic and acidic residues" evidence="8">
    <location>
        <begin position="272"/>
        <end position="292"/>
    </location>
</feature>
<dbReference type="InterPro" id="IPR036986">
    <property type="entry name" value="S4_RNA-bd_sf"/>
</dbReference>
<accession>A0A4V3UR70</accession>
<dbReference type="GO" id="GO:0003723">
    <property type="term" value="F:RNA binding"/>
    <property type="evidence" value="ECO:0007669"/>
    <property type="project" value="UniProtKB-KW"/>
</dbReference>
<protein>
    <recommendedName>
        <fullName evidence="7">Pseudouridine synthase</fullName>
        <ecNumber evidence="7">5.4.99.-</ecNumber>
    </recommendedName>
</protein>
<comment type="caution">
    <text evidence="10">The sequence shown here is derived from an EMBL/GenBank/DDBJ whole genome shotgun (WGS) entry which is preliminary data.</text>
</comment>
<dbReference type="InterPro" id="IPR018496">
    <property type="entry name" value="PsdUridine_synth_RsuA/RluB_CS"/>
</dbReference>
<dbReference type="CDD" id="cd00165">
    <property type="entry name" value="S4"/>
    <property type="match status" value="1"/>
</dbReference>
<dbReference type="FunFam" id="3.10.290.10:FF:000003">
    <property type="entry name" value="Pseudouridine synthase"/>
    <property type="match status" value="1"/>
</dbReference>
<keyword evidence="3 7" id="KW-0413">Isomerase</keyword>
<dbReference type="InterPro" id="IPR020094">
    <property type="entry name" value="TruA/RsuA/RluB/E/F_N"/>
</dbReference>
<feature type="domain" description="RNA-binding S4" evidence="9">
    <location>
        <begin position="3"/>
        <end position="63"/>
    </location>
</feature>
<dbReference type="PANTHER" id="PTHR47683">
    <property type="entry name" value="PSEUDOURIDINE SYNTHASE FAMILY PROTEIN-RELATED"/>
    <property type="match status" value="1"/>
</dbReference>
<comment type="function">
    <text evidence="5">Responsible for synthesis of pseudouridine from uracil-2605 in 23S ribosomal RNA.</text>
</comment>
<keyword evidence="11" id="KW-1185">Reference proteome</keyword>
<dbReference type="OrthoDB" id="9807213at2"/>
<evidence type="ECO:0000256" key="4">
    <source>
        <dbReference type="ARBA" id="ARBA00036944"/>
    </source>
</evidence>
<comment type="similarity">
    <text evidence="1 7">Belongs to the pseudouridine synthase RsuA family.</text>
</comment>
<dbReference type="InterPro" id="IPR006145">
    <property type="entry name" value="PsdUridine_synth_RsuA/RluA"/>
</dbReference>
<feature type="compositionally biased region" description="Basic and acidic residues" evidence="8">
    <location>
        <begin position="353"/>
        <end position="364"/>
    </location>
</feature>
<dbReference type="Gene3D" id="3.30.70.1560">
    <property type="entry name" value="Alpha-L RNA-binding motif"/>
    <property type="match status" value="1"/>
</dbReference>
<feature type="compositionally biased region" description="Basic and acidic residues" evidence="8">
    <location>
        <begin position="376"/>
        <end position="389"/>
    </location>
</feature>
<dbReference type="Proteomes" id="UP000295341">
    <property type="component" value="Unassembled WGS sequence"/>
</dbReference>
<feature type="compositionally biased region" description="Low complexity" evidence="8">
    <location>
        <begin position="255"/>
        <end position="264"/>
    </location>
</feature>
<dbReference type="NCBIfam" id="TIGR00093">
    <property type="entry name" value="pseudouridine synthase"/>
    <property type="match status" value="1"/>
</dbReference>
<dbReference type="Gene3D" id="3.10.290.10">
    <property type="entry name" value="RNA-binding S4 domain"/>
    <property type="match status" value="1"/>
</dbReference>
<evidence type="ECO:0000256" key="7">
    <source>
        <dbReference type="RuleBase" id="RU003887"/>
    </source>
</evidence>
<feature type="compositionally biased region" description="Basic and acidic residues" evidence="8">
    <location>
        <begin position="300"/>
        <end position="311"/>
    </location>
</feature>
<evidence type="ECO:0000259" key="9">
    <source>
        <dbReference type="SMART" id="SM00363"/>
    </source>
</evidence>
<dbReference type="PROSITE" id="PS01149">
    <property type="entry name" value="PSI_RSU"/>
    <property type="match status" value="1"/>
</dbReference>
<dbReference type="InterPro" id="IPR042092">
    <property type="entry name" value="PsdUridine_s_RsuA/RluB/E/F_cat"/>
</dbReference>
<dbReference type="PANTHER" id="PTHR47683:SF3">
    <property type="entry name" value="RIBOSOMAL LARGE SUBUNIT PSEUDOURIDINE SYNTHASE B"/>
    <property type="match status" value="1"/>
</dbReference>
<evidence type="ECO:0000256" key="8">
    <source>
        <dbReference type="SAM" id="MobiDB-lite"/>
    </source>
</evidence>
<dbReference type="EC" id="5.4.99.-" evidence="7"/>
<proteinExistence type="inferred from homology"/>
<evidence type="ECO:0000313" key="11">
    <source>
        <dbReference type="Proteomes" id="UP000295341"/>
    </source>
</evidence>
<reference evidence="10 11" key="1">
    <citation type="submission" date="2019-03" db="EMBL/GenBank/DDBJ databases">
        <title>Genomic Encyclopedia of Type Strains, Phase IV (KMG-IV): sequencing the most valuable type-strain genomes for metagenomic binning, comparative biology and taxonomic classification.</title>
        <authorList>
            <person name="Goeker M."/>
        </authorList>
    </citation>
    <scope>NUCLEOTIDE SEQUENCE [LARGE SCALE GENOMIC DNA]</scope>
    <source>
        <strain evidence="10 11">DSM 26377</strain>
    </source>
</reference>
<dbReference type="Pfam" id="PF00849">
    <property type="entry name" value="PseudoU_synth_2"/>
    <property type="match status" value="1"/>
</dbReference>
<feature type="compositionally biased region" description="Basic and acidic residues" evidence="8">
    <location>
        <begin position="406"/>
        <end position="417"/>
    </location>
</feature>